<reference evidence="1 2" key="1">
    <citation type="submission" date="2023-08" db="EMBL/GenBank/DDBJ databases">
        <title>Implementing the SeqCode for naming new Mesorhizobium species isolated from Vachellia karroo root nodules.</title>
        <authorList>
            <person name="Van Lill M."/>
        </authorList>
    </citation>
    <scope>NUCLEOTIDE SEQUENCE [LARGE SCALE GENOMIC DNA]</scope>
    <source>
        <strain evidence="1 2">VK2B</strain>
    </source>
</reference>
<proteinExistence type="predicted"/>
<protein>
    <submittedName>
        <fullName evidence="1">Uncharacterized protein</fullName>
    </submittedName>
</protein>
<evidence type="ECO:0000313" key="2">
    <source>
        <dbReference type="Proteomes" id="UP001280156"/>
    </source>
</evidence>
<name>A0ABU4YJA8_9HYPH</name>
<accession>A0ABU4YJA8</accession>
<evidence type="ECO:0000313" key="1">
    <source>
        <dbReference type="EMBL" id="MDX8485887.1"/>
    </source>
</evidence>
<dbReference type="RefSeq" id="WP_320297493.1">
    <property type="nucleotide sequence ID" value="NZ_JAVIIU010000011.1"/>
</dbReference>
<dbReference type="EMBL" id="JAVIIV010000006">
    <property type="protein sequence ID" value="MDX8485887.1"/>
    <property type="molecule type" value="Genomic_DNA"/>
</dbReference>
<sequence>MRRPTNQRTTAVSELTVADATESIYASLRADNADIDAHIATLKAALAREGKKQAVFDPTRLVQNNRAGRKLMQAYFRQRGVSVSFSD</sequence>
<dbReference type="Proteomes" id="UP001280156">
    <property type="component" value="Unassembled WGS sequence"/>
</dbReference>
<keyword evidence="2" id="KW-1185">Reference proteome</keyword>
<comment type="caution">
    <text evidence="1">The sequence shown here is derived from an EMBL/GenBank/DDBJ whole genome shotgun (WGS) entry which is preliminary data.</text>
</comment>
<gene>
    <name evidence="1" type="ORF">RFM52_11820</name>
</gene>
<organism evidence="1 2">
    <name type="scientific">Mesorhizobium humile</name>
    <dbReference type="NCBI Taxonomy" id="3072313"/>
    <lineage>
        <taxon>Bacteria</taxon>
        <taxon>Pseudomonadati</taxon>
        <taxon>Pseudomonadota</taxon>
        <taxon>Alphaproteobacteria</taxon>
        <taxon>Hyphomicrobiales</taxon>
        <taxon>Phyllobacteriaceae</taxon>
        <taxon>Mesorhizobium</taxon>
    </lineage>
</organism>